<dbReference type="KEGG" id="hut:Huta_0720"/>
<feature type="transmembrane region" description="Helical" evidence="3">
    <location>
        <begin position="190"/>
        <end position="207"/>
    </location>
</feature>
<dbReference type="GeneID" id="8382989"/>
<feature type="transmembrane region" description="Helical" evidence="3">
    <location>
        <begin position="102"/>
        <end position="126"/>
    </location>
</feature>
<keyword evidence="5" id="KW-1185">Reference proteome</keyword>
<evidence type="ECO:0000256" key="1">
    <source>
        <dbReference type="ARBA" id="ARBA00022679"/>
    </source>
</evidence>
<sequence>MQLRPRFLGRLGLADVVTVANVVVGFVAIIVAPLDPALAARLILLAAIADGLDGLIARSYGSTPVGEFVDSLADAVSFGVAPAAVVVSLADETVHLDSVSSLLGSVEAAVVVGVPALFVTAAVIRLAMYTAYDIEERVTEGVQSTLAATVLAAAVLAIDLPAWWLVGAVGVLAYLMITRIPYPDLRTRDALSMGVVQAGAVLVPGIASRVFPRLLLTVALAYLLLAPRFYPRVET</sequence>
<dbReference type="PROSITE" id="PS00379">
    <property type="entry name" value="CDP_ALCOHOL_P_TRANSF"/>
    <property type="match status" value="1"/>
</dbReference>
<dbReference type="STRING" id="519442.Huta_0720"/>
<dbReference type="GO" id="GO:0016780">
    <property type="term" value="F:phosphotransferase activity, for other substituted phosphate groups"/>
    <property type="evidence" value="ECO:0007669"/>
    <property type="project" value="InterPro"/>
</dbReference>
<dbReference type="Pfam" id="PF01066">
    <property type="entry name" value="CDP-OH_P_transf"/>
    <property type="match status" value="1"/>
</dbReference>
<evidence type="ECO:0000256" key="2">
    <source>
        <dbReference type="RuleBase" id="RU003750"/>
    </source>
</evidence>
<dbReference type="Proteomes" id="UP000002071">
    <property type="component" value="Chromosome"/>
</dbReference>
<keyword evidence="3" id="KW-0812">Transmembrane</keyword>
<dbReference type="HOGENOM" id="CLU_049944_3_1_2"/>
<dbReference type="GO" id="GO:0016020">
    <property type="term" value="C:membrane"/>
    <property type="evidence" value="ECO:0007669"/>
    <property type="project" value="InterPro"/>
</dbReference>
<dbReference type="AlphaFoldDB" id="C7NTR6"/>
<dbReference type="RefSeq" id="WP_015788485.1">
    <property type="nucleotide sequence ID" value="NC_013158.1"/>
</dbReference>
<dbReference type="EMBL" id="CP001687">
    <property type="protein sequence ID" value="ACV10905.1"/>
    <property type="molecule type" value="Genomic_DNA"/>
</dbReference>
<keyword evidence="3" id="KW-1133">Transmembrane helix</keyword>
<comment type="similarity">
    <text evidence="2">Belongs to the CDP-alcohol phosphatidyltransferase class-I family.</text>
</comment>
<evidence type="ECO:0000313" key="4">
    <source>
        <dbReference type="EMBL" id="ACV10905.1"/>
    </source>
</evidence>
<feature type="transmembrane region" description="Helical" evidence="3">
    <location>
        <begin position="162"/>
        <end position="178"/>
    </location>
</feature>
<dbReference type="InterPro" id="IPR000462">
    <property type="entry name" value="CDP-OH_P_trans"/>
</dbReference>
<protein>
    <submittedName>
        <fullName evidence="4">CDP-alcohol phosphatidyltransferase</fullName>
    </submittedName>
</protein>
<evidence type="ECO:0000256" key="3">
    <source>
        <dbReference type="SAM" id="Phobius"/>
    </source>
</evidence>
<dbReference type="GO" id="GO:0008654">
    <property type="term" value="P:phospholipid biosynthetic process"/>
    <property type="evidence" value="ECO:0007669"/>
    <property type="project" value="InterPro"/>
</dbReference>
<dbReference type="InterPro" id="IPR048254">
    <property type="entry name" value="CDP_ALCOHOL_P_TRANSF_CS"/>
</dbReference>
<organism evidence="4 5">
    <name type="scientific">Halorhabdus utahensis (strain DSM 12940 / JCM 11049 / AX-2)</name>
    <dbReference type="NCBI Taxonomy" id="519442"/>
    <lineage>
        <taxon>Archaea</taxon>
        <taxon>Methanobacteriati</taxon>
        <taxon>Methanobacteriota</taxon>
        <taxon>Stenosarchaea group</taxon>
        <taxon>Halobacteria</taxon>
        <taxon>Halobacteriales</taxon>
        <taxon>Haloarculaceae</taxon>
        <taxon>Halorhabdus</taxon>
    </lineage>
</organism>
<dbReference type="Gene3D" id="1.20.120.1760">
    <property type="match status" value="1"/>
</dbReference>
<dbReference type="InterPro" id="IPR043130">
    <property type="entry name" value="CDP-OH_PTrfase_TM_dom"/>
</dbReference>
<dbReference type="OrthoDB" id="221913at2157"/>
<evidence type="ECO:0000313" key="5">
    <source>
        <dbReference type="Proteomes" id="UP000002071"/>
    </source>
</evidence>
<name>C7NTR6_HALUD</name>
<keyword evidence="3" id="KW-0472">Membrane</keyword>
<feature type="transmembrane region" description="Helical" evidence="3">
    <location>
        <begin position="68"/>
        <end position="90"/>
    </location>
</feature>
<dbReference type="NCBIfam" id="NF038086">
    <property type="entry name" value="anchor_synt_A"/>
    <property type="match status" value="1"/>
</dbReference>
<gene>
    <name evidence="4" type="ordered locus">Huta_0720</name>
</gene>
<feature type="transmembrane region" description="Helical" evidence="3">
    <location>
        <begin position="12"/>
        <end position="32"/>
    </location>
</feature>
<keyword evidence="1 2" id="KW-0808">Transferase</keyword>
<reference evidence="4 5" key="1">
    <citation type="journal article" date="2009" name="Stand. Genomic Sci.">
        <title>Complete genome sequence of Halorhabdus utahensis type strain (AX-2).</title>
        <authorList>
            <person name="Anderson I."/>
            <person name="Tindall B.J."/>
            <person name="Pomrenke H."/>
            <person name="Goker M."/>
            <person name="Lapidus A."/>
            <person name="Nolan M."/>
            <person name="Copeland A."/>
            <person name="Glavina Del Rio T."/>
            <person name="Chen F."/>
            <person name="Tice H."/>
            <person name="Cheng J.F."/>
            <person name="Lucas S."/>
            <person name="Chertkov O."/>
            <person name="Bruce D."/>
            <person name="Brettin T."/>
            <person name="Detter J.C."/>
            <person name="Han C."/>
            <person name="Goodwin L."/>
            <person name="Land M."/>
            <person name="Hauser L."/>
            <person name="Chang Y.J."/>
            <person name="Jeffries C.D."/>
            <person name="Pitluck S."/>
            <person name="Pati A."/>
            <person name="Mavromatis K."/>
            <person name="Ivanova N."/>
            <person name="Ovchinnikova G."/>
            <person name="Chen A."/>
            <person name="Palaniappan K."/>
            <person name="Chain P."/>
            <person name="Rohde M."/>
            <person name="Bristow J."/>
            <person name="Eisen J.A."/>
            <person name="Markowitz V."/>
            <person name="Hugenholtz P."/>
            <person name="Kyrpides N.C."/>
            <person name="Klenk H.P."/>
        </authorList>
    </citation>
    <scope>NUCLEOTIDE SEQUENCE [LARGE SCALE GENOMIC DNA]</scope>
    <source>
        <strain evidence="5">DSM 12940 / JCM 11049 / AX-2</strain>
    </source>
</reference>
<dbReference type="eggNOG" id="arCOG00671">
    <property type="taxonomic scope" value="Archaea"/>
</dbReference>
<proteinExistence type="inferred from homology"/>
<accession>C7NTR6</accession>